<accession>A0A8H5D4W7</accession>
<feature type="transmembrane region" description="Helical" evidence="1">
    <location>
        <begin position="54"/>
        <end position="76"/>
    </location>
</feature>
<comment type="caution">
    <text evidence="2">The sequence shown here is derived from an EMBL/GenBank/DDBJ whole genome shotgun (WGS) entry which is preliminary data.</text>
</comment>
<keyword evidence="1" id="KW-1133">Transmembrane helix</keyword>
<keyword evidence="1" id="KW-0472">Membrane</keyword>
<evidence type="ECO:0000313" key="3">
    <source>
        <dbReference type="Proteomes" id="UP000559256"/>
    </source>
</evidence>
<evidence type="ECO:0000256" key="1">
    <source>
        <dbReference type="SAM" id="Phobius"/>
    </source>
</evidence>
<dbReference type="EMBL" id="JAACJM010000062">
    <property type="protein sequence ID" value="KAF5353674.1"/>
    <property type="molecule type" value="Genomic_DNA"/>
</dbReference>
<feature type="transmembrane region" description="Helical" evidence="1">
    <location>
        <begin position="96"/>
        <end position="119"/>
    </location>
</feature>
<protein>
    <submittedName>
        <fullName evidence="2">Uncharacterized protein</fullName>
    </submittedName>
</protein>
<reference evidence="2 3" key="1">
    <citation type="journal article" date="2020" name="ISME J.">
        <title>Uncovering the hidden diversity of litter-decomposition mechanisms in mushroom-forming fungi.</title>
        <authorList>
            <person name="Floudas D."/>
            <person name="Bentzer J."/>
            <person name="Ahren D."/>
            <person name="Johansson T."/>
            <person name="Persson P."/>
            <person name="Tunlid A."/>
        </authorList>
    </citation>
    <scope>NUCLEOTIDE SEQUENCE [LARGE SCALE GENOMIC DNA]</scope>
    <source>
        <strain evidence="2 3">CBS 291.85</strain>
    </source>
</reference>
<keyword evidence="3" id="KW-1185">Reference proteome</keyword>
<keyword evidence="1" id="KW-0812">Transmembrane</keyword>
<name>A0A8H5D4W7_9AGAR</name>
<feature type="transmembrane region" description="Helical" evidence="1">
    <location>
        <begin position="22"/>
        <end position="42"/>
    </location>
</feature>
<organism evidence="2 3">
    <name type="scientific">Tetrapyrgos nigripes</name>
    <dbReference type="NCBI Taxonomy" id="182062"/>
    <lineage>
        <taxon>Eukaryota</taxon>
        <taxon>Fungi</taxon>
        <taxon>Dikarya</taxon>
        <taxon>Basidiomycota</taxon>
        <taxon>Agaricomycotina</taxon>
        <taxon>Agaricomycetes</taxon>
        <taxon>Agaricomycetidae</taxon>
        <taxon>Agaricales</taxon>
        <taxon>Marasmiineae</taxon>
        <taxon>Marasmiaceae</taxon>
        <taxon>Tetrapyrgos</taxon>
    </lineage>
</organism>
<dbReference type="AlphaFoldDB" id="A0A8H5D4W7"/>
<dbReference type="Proteomes" id="UP000559256">
    <property type="component" value="Unassembled WGS sequence"/>
</dbReference>
<gene>
    <name evidence="2" type="ORF">D9758_008646</name>
</gene>
<sequence length="278" mass="30158">MLIGLGGFIIALNVRGPINCQALYVVLSVMGHTALGAASVNLGIRTKAIWGQNCYVNAGLILFFLGQFGIIVRSMFNVKGIVFVPGAGCALVKIDSTIFAAMYIYTMSTDLIIVILTAIKLIIQPRKNMALASRSGMVKLLFKDGLFSCQWLHSFVISLRCVPATTFATIMACRVVRRLHYHIQGTEVYAAGSDPAATTMHGRTGAATIPVYTNNTQPDGVHIQVNTYSIMPNISGLIFQCFILFFQMQTWTHQDAATDNSHALATTTGKPGSVRTFI</sequence>
<proteinExistence type="predicted"/>
<evidence type="ECO:0000313" key="2">
    <source>
        <dbReference type="EMBL" id="KAF5353674.1"/>
    </source>
</evidence>